<dbReference type="EMBL" id="OZ020099">
    <property type="protein sequence ID" value="CAK9272231.1"/>
    <property type="molecule type" value="Genomic_DNA"/>
</dbReference>
<dbReference type="SUPFAM" id="SSF48403">
    <property type="entry name" value="Ankyrin repeat"/>
    <property type="match status" value="1"/>
</dbReference>
<evidence type="ECO:0008006" key="3">
    <source>
        <dbReference type="Google" id="ProtNLM"/>
    </source>
</evidence>
<protein>
    <recommendedName>
        <fullName evidence="3">Ankyrin repeat protein</fullName>
    </recommendedName>
</protein>
<dbReference type="InterPro" id="IPR036770">
    <property type="entry name" value="Ankyrin_rpt-contain_sf"/>
</dbReference>
<accession>A0ABP0X2J9</accession>
<dbReference type="PANTHER" id="PTHR36024:SF1">
    <property type="entry name" value="OS11G0246900 PROTEIN"/>
    <property type="match status" value="1"/>
</dbReference>
<proteinExistence type="predicted"/>
<dbReference type="InterPro" id="IPR044956">
    <property type="entry name" value="SKIP35"/>
</dbReference>
<dbReference type="Proteomes" id="UP001497444">
    <property type="component" value="Chromosome 4"/>
</dbReference>
<dbReference type="PANTHER" id="PTHR36024">
    <property type="entry name" value="ANKYRIN REPEAT PROTEIN SKIP35"/>
    <property type="match status" value="1"/>
</dbReference>
<organism evidence="1 2">
    <name type="scientific">Sphagnum jensenii</name>
    <dbReference type="NCBI Taxonomy" id="128206"/>
    <lineage>
        <taxon>Eukaryota</taxon>
        <taxon>Viridiplantae</taxon>
        <taxon>Streptophyta</taxon>
        <taxon>Embryophyta</taxon>
        <taxon>Bryophyta</taxon>
        <taxon>Sphagnophytina</taxon>
        <taxon>Sphagnopsida</taxon>
        <taxon>Sphagnales</taxon>
        <taxon>Sphagnaceae</taxon>
        <taxon>Sphagnum</taxon>
    </lineage>
</organism>
<evidence type="ECO:0000313" key="1">
    <source>
        <dbReference type="EMBL" id="CAK9272231.1"/>
    </source>
</evidence>
<reference evidence="1" key="1">
    <citation type="submission" date="2024-02" db="EMBL/GenBank/DDBJ databases">
        <authorList>
            <consortium name="ELIXIR-Norway"/>
            <consortium name="Elixir Norway"/>
        </authorList>
    </citation>
    <scope>NUCLEOTIDE SEQUENCE</scope>
</reference>
<sequence>MASFRRDHMEGIHAAGTHLSKCRLKFAAAEGAYGTFMGHQSAVVEAAAQGARRDVSRLLESSNNIPIQDLNYAIFQAAKRGHKYILQSLIDAGGTDLNAAMEAAGWSGHTHIVDELMLSGHVHIGRAFLGAMLACRDNMIDHLISIADTDGLESGLRVGASLIWSRMPDEVDFLSRVIDQLVKAGAKTFEDALLSSCNGTAILHLNGHSILQKSKIFDRLVLESSNLTKDFYNSLLLQACVCFLYRMTILEAGDAALVDHCDVSVFVCESVPFLPKVKRMQHILESGTATQDMLKIFSILFRNGIGLISPQLHAFVDVPIEKARALLQIQDPSQGEPQATGASSRLRIESRAEWPLKMMKYLLTQCSVNSECAIEQAVASSTHLGVMLPVLELLVGCDCLAITDPYVVLAFATAFRQTAAIRYLLDIIPKPVNVRPMMEAFKTAASENIGPEGVLFLLHLNFLDDAKATLRAASMVAELEDTTPDLKLWLREEWSKEAYNEGVQTGSSHYLNLMRVIKLGQGRLCIRELPAQLQAAIGYLPLYKDCCKTPGTLLSQRQKGELVEALRHLYRGSRKVSEAEILRADKAKLLFLLGACLPEWSQLPADGDVRTPMSLYNNRI</sequence>
<keyword evidence="2" id="KW-1185">Reference proteome</keyword>
<name>A0ABP0X2J9_9BRYO</name>
<evidence type="ECO:0000313" key="2">
    <source>
        <dbReference type="Proteomes" id="UP001497444"/>
    </source>
</evidence>
<gene>
    <name evidence="1" type="ORF">CSSPJE1EN1_LOCUS17709</name>
</gene>